<evidence type="ECO:0000256" key="11">
    <source>
        <dbReference type="ARBA" id="ARBA00044743"/>
    </source>
</evidence>
<sequence length="399" mass="44389">MIAGLPRRVQTWLTHPKYFRTIACLVVFGDALLTLLIVHFVSFTEIDWETYMVQAEVALKGETTYSKITGPTGPAVYPAGHIHIHSLLHSITSCGKDVFFAQHLYAALYVLSLSLTCGIYGKAGTMPNWILFLLPLSKRLHSIFVLRLFNDAWAVVAMEAAILAYQTGMDDVGTLLFSAALSVKMSILLYLPGLLVILFKRRGLASTLRLLATIISFQGLVAMKYLRADALAYLSSAFDLTRVFLFKWTVNWRMLGEELFLSPTFAKGLLVAHASTLIAFGLYRWCQADGGVQVVLRRGFVWPTRPAGLAPVTPDYVATVLLTSNLIGILFARSLHYQFYSWYVHQVPFLAWKTRLPVPMKIALLAAIEYAWNVYPSTSLSSSVLLASNSILLLGIWLG</sequence>
<comment type="function">
    <text evidence="11 14">Dol-P-Man:Man(5)GlcNAc(2)-PP-Dol alpha-1,3-mannosyltransferase that operates in the biosynthetic pathway of dolichol-linked oligosaccharides, the glycan precursors employed in protein asparagine (N)-glycosylation. The assembly of dolichol-linked oligosaccharides begins on the cytosolic side of the endoplasmic reticulum membrane and finishes in its lumen. The sequential addition of sugars to dolichol pyrophosphate produces dolichol-linked oligosaccharides containing fourteen sugars, including two GlcNAcs, nine mannoses and three glucoses. Once assembled, the oligosaccharide is transferred from the lipid to nascent proteins by oligosaccharyltransferases. In the lumen of the endoplasmic reticulum, adds the first dolichyl beta-D-mannosyl phosphate derived mannose in an alpha-1,3 linkage to Man(5)GlcNAc(2)-PP-dolichol to produce Man(6)GlcNAc(2)-PP-dolichol.</text>
</comment>
<dbReference type="InterPro" id="IPR007873">
    <property type="entry name" value="Glycosyltransferase_ALG3"/>
</dbReference>
<evidence type="ECO:0000313" key="16">
    <source>
        <dbReference type="Proteomes" id="UP001556367"/>
    </source>
</evidence>
<evidence type="ECO:0000256" key="6">
    <source>
        <dbReference type="ARBA" id="ARBA00022679"/>
    </source>
</evidence>
<dbReference type="EC" id="2.4.1.258" evidence="3 14"/>
<gene>
    <name evidence="15" type="ORF">HGRIS_013173</name>
</gene>
<evidence type="ECO:0000313" key="15">
    <source>
        <dbReference type="EMBL" id="KAL0947030.1"/>
    </source>
</evidence>
<evidence type="ECO:0000256" key="5">
    <source>
        <dbReference type="ARBA" id="ARBA00022676"/>
    </source>
</evidence>
<feature type="transmembrane region" description="Helical" evidence="14">
    <location>
        <begin position="177"/>
        <end position="199"/>
    </location>
</feature>
<proteinExistence type="inferred from homology"/>
<protein>
    <recommendedName>
        <fullName evidence="4 14">Dol-P-Man:Man(5)GlcNAc(2)-PP-Dol alpha-1,3-mannosyltransferase</fullName>
        <ecNumber evidence="3 14">2.4.1.258</ecNumber>
    </recommendedName>
    <alternativeName>
        <fullName evidence="14">Dol-P-Man-dependent alpha(1-3)-mannosyltransferase</fullName>
    </alternativeName>
</protein>
<feature type="transmembrane region" description="Helical" evidence="14">
    <location>
        <begin position="21"/>
        <end position="42"/>
    </location>
</feature>
<dbReference type="PANTHER" id="PTHR12646:SF0">
    <property type="entry name" value="DOL-P-MAN:MAN(5)GLCNAC(2)-PP-DOL ALPHA-1,3-MANNOSYLTRANSFERASE"/>
    <property type="match status" value="1"/>
</dbReference>
<reference evidence="16" key="1">
    <citation type="submission" date="2024-06" db="EMBL/GenBank/DDBJ databases">
        <title>Multi-omics analyses provide insights into the biosynthesis of the anticancer antibiotic pleurotin in Hohenbuehelia grisea.</title>
        <authorList>
            <person name="Weaver J.A."/>
            <person name="Alberti F."/>
        </authorList>
    </citation>
    <scope>NUCLEOTIDE SEQUENCE [LARGE SCALE GENOMIC DNA]</scope>
    <source>
        <strain evidence="16">T-177</strain>
    </source>
</reference>
<name>A0ABR3IUK3_9AGAR</name>
<evidence type="ECO:0000256" key="12">
    <source>
        <dbReference type="ARBA" id="ARBA00049506"/>
    </source>
</evidence>
<feature type="transmembrane region" description="Helical" evidence="14">
    <location>
        <begin position="144"/>
        <end position="165"/>
    </location>
</feature>
<evidence type="ECO:0000256" key="10">
    <source>
        <dbReference type="ARBA" id="ARBA00023136"/>
    </source>
</evidence>
<keyword evidence="9 14" id="KW-1133">Transmembrane helix</keyword>
<dbReference type="Proteomes" id="UP001556367">
    <property type="component" value="Unassembled WGS sequence"/>
</dbReference>
<feature type="transmembrane region" description="Helical" evidence="14">
    <location>
        <begin position="104"/>
        <end position="123"/>
    </location>
</feature>
<comment type="catalytic activity">
    <reaction evidence="12 14">
        <text>an alpha-D-Man-(1-&gt;2)-alpha-D-Man-(1-&gt;2)-alpha-D-Man-(1-&gt;3)-[alpha-D-Man-(1-&gt;6)]-beta-D-Man-(1-&gt;4)-beta-D-GlcNAc-(1-&gt;4)-alpha-D-GlcNAc-diphospho-di-trans,poly-cis-dolichol + a di-trans,poly-cis-dolichyl beta-D-mannosyl phosphate = an alpha-D-Man-(1-&gt;2)-alpha-D-Man-(1-&gt;2)-alpha-D-Man-(1-&gt;3)-[alpha-D-Man-(1-&gt;3)-alpha-D-Man-(1-&gt;6)]-beta-D-Man-(1-&gt;4)-beta-D-GlcNAc-(1-&gt;4)-alpha-D-GlcNAc-diphospho-di-trans,poly-cis-dolichol + a di-trans,poly-cis-dolichyl phosphate + H(+)</text>
        <dbReference type="Rhea" id="RHEA:29527"/>
        <dbReference type="Rhea" id="RHEA-COMP:19498"/>
        <dbReference type="Rhea" id="RHEA-COMP:19501"/>
        <dbReference type="Rhea" id="RHEA-COMP:19516"/>
        <dbReference type="Rhea" id="RHEA-COMP:19517"/>
        <dbReference type="ChEBI" id="CHEBI:15378"/>
        <dbReference type="ChEBI" id="CHEBI:57683"/>
        <dbReference type="ChEBI" id="CHEBI:58211"/>
        <dbReference type="ChEBI" id="CHEBI:132515"/>
        <dbReference type="ChEBI" id="CHEBI:132516"/>
        <dbReference type="EC" id="2.4.1.258"/>
    </reaction>
    <physiologicalReaction direction="left-to-right" evidence="12 14">
        <dbReference type="Rhea" id="RHEA:29528"/>
    </physiologicalReaction>
</comment>
<comment type="caution">
    <text evidence="15">The sequence shown here is derived from an EMBL/GenBank/DDBJ whole genome shotgun (WGS) entry which is preliminary data.</text>
</comment>
<comment type="similarity">
    <text evidence="13">Belongs to the glycosyltransferase ALG3 family.</text>
</comment>
<keyword evidence="16" id="KW-1185">Reference proteome</keyword>
<keyword evidence="10 14" id="KW-0472">Membrane</keyword>
<comment type="subcellular location">
    <subcellularLocation>
        <location evidence="1 14">Endoplasmic reticulum membrane</location>
        <topology evidence="1 14">Multi-pass membrane protein</topology>
    </subcellularLocation>
</comment>
<evidence type="ECO:0000256" key="8">
    <source>
        <dbReference type="ARBA" id="ARBA00022824"/>
    </source>
</evidence>
<dbReference type="Pfam" id="PF05208">
    <property type="entry name" value="ALG3"/>
    <property type="match status" value="1"/>
</dbReference>
<evidence type="ECO:0000256" key="13">
    <source>
        <dbReference type="ARBA" id="ARBA00093457"/>
    </source>
</evidence>
<accession>A0ABR3IUK3</accession>
<evidence type="ECO:0000256" key="14">
    <source>
        <dbReference type="RuleBase" id="RU364047"/>
    </source>
</evidence>
<evidence type="ECO:0000256" key="1">
    <source>
        <dbReference type="ARBA" id="ARBA00004477"/>
    </source>
</evidence>
<comment type="pathway">
    <text evidence="2 14">Protein modification; protein glycosylation.</text>
</comment>
<dbReference type="PANTHER" id="PTHR12646">
    <property type="entry name" value="NOT56 - RELATED"/>
    <property type="match status" value="1"/>
</dbReference>
<organism evidence="15 16">
    <name type="scientific">Hohenbuehelia grisea</name>
    <dbReference type="NCBI Taxonomy" id="104357"/>
    <lineage>
        <taxon>Eukaryota</taxon>
        <taxon>Fungi</taxon>
        <taxon>Dikarya</taxon>
        <taxon>Basidiomycota</taxon>
        <taxon>Agaricomycotina</taxon>
        <taxon>Agaricomycetes</taxon>
        <taxon>Agaricomycetidae</taxon>
        <taxon>Agaricales</taxon>
        <taxon>Pleurotineae</taxon>
        <taxon>Pleurotaceae</taxon>
        <taxon>Hohenbuehelia</taxon>
    </lineage>
</organism>
<evidence type="ECO:0000256" key="3">
    <source>
        <dbReference type="ARBA" id="ARBA00011964"/>
    </source>
</evidence>
<evidence type="ECO:0000256" key="2">
    <source>
        <dbReference type="ARBA" id="ARBA00004922"/>
    </source>
</evidence>
<keyword evidence="5 14" id="KW-0328">Glycosyltransferase</keyword>
<keyword evidence="7 14" id="KW-0812">Transmembrane</keyword>
<evidence type="ECO:0000256" key="4">
    <source>
        <dbReference type="ARBA" id="ARBA00015561"/>
    </source>
</evidence>
<keyword evidence="8 14" id="KW-0256">Endoplasmic reticulum</keyword>
<dbReference type="EMBL" id="JASNQZ010000015">
    <property type="protein sequence ID" value="KAL0947030.1"/>
    <property type="molecule type" value="Genomic_DNA"/>
</dbReference>
<evidence type="ECO:0000256" key="9">
    <source>
        <dbReference type="ARBA" id="ARBA00022989"/>
    </source>
</evidence>
<keyword evidence="6 14" id="KW-0808">Transferase</keyword>
<evidence type="ECO:0000256" key="7">
    <source>
        <dbReference type="ARBA" id="ARBA00022692"/>
    </source>
</evidence>